<organism evidence="2 3">
    <name type="scientific">Eumeta variegata</name>
    <name type="common">Bagworm moth</name>
    <name type="synonym">Eumeta japonica</name>
    <dbReference type="NCBI Taxonomy" id="151549"/>
    <lineage>
        <taxon>Eukaryota</taxon>
        <taxon>Metazoa</taxon>
        <taxon>Ecdysozoa</taxon>
        <taxon>Arthropoda</taxon>
        <taxon>Hexapoda</taxon>
        <taxon>Insecta</taxon>
        <taxon>Pterygota</taxon>
        <taxon>Neoptera</taxon>
        <taxon>Endopterygota</taxon>
        <taxon>Lepidoptera</taxon>
        <taxon>Glossata</taxon>
        <taxon>Ditrysia</taxon>
        <taxon>Tineoidea</taxon>
        <taxon>Psychidae</taxon>
        <taxon>Oiketicinae</taxon>
        <taxon>Eumeta</taxon>
    </lineage>
</organism>
<dbReference type="OrthoDB" id="7491799at2759"/>
<sequence length="338" mass="36261">MRRFSNPDPSFFFLHISILRHCDAFVTNFTAAQFRALYLLYTDRAVNECPFIFCELPKVDGQRHPWTPATSKESTVPASLLGRNRISNGRGRGPIEGEVKVMDGGVGWYRKSAPPELSLMDDTEQQKLYSVIASLIIMMKFLFAFALVAVASASTYVKPTQPTQEMLEIQEIMAAIQSPSTHPATAAALEAHLLDLLGISNPNPEPISVGPAIVDTFEPISVGPAIVDFEHVEPAPVEASPALVPESAASSPLVQIILNINQASSVATPVEAAPVEASPAIPSPVVPEPVQVVEQAPEPVQVVESAPEPVQVVESAPEPVQVVDITPVAPVVMPETLN</sequence>
<evidence type="ECO:0000256" key="1">
    <source>
        <dbReference type="SAM" id="Phobius"/>
    </source>
</evidence>
<accession>A0A4C1TU15</accession>
<comment type="caution">
    <text evidence="2">The sequence shown here is derived from an EMBL/GenBank/DDBJ whole genome shotgun (WGS) entry which is preliminary data.</text>
</comment>
<protein>
    <submittedName>
        <fullName evidence="2">Uncharacterized protein</fullName>
    </submittedName>
</protein>
<dbReference type="EMBL" id="BGZK01000087">
    <property type="protein sequence ID" value="GBP17490.1"/>
    <property type="molecule type" value="Genomic_DNA"/>
</dbReference>
<name>A0A4C1TU15_EUMVA</name>
<evidence type="ECO:0000313" key="3">
    <source>
        <dbReference type="Proteomes" id="UP000299102"/>
    </source>
</evidence>
<dbReference type="Proteomes" id="UP000299102">
    <property type="component" value="Unassembled WGS sequence"/>
</dbReference>
<feature type="transmembrane region" description="Helical" evidence="1">
    <location>
        <begin position="128"/>
        <end position="151"/>
    </location>
</feature>
<keyword evidence="1" id="KW-1133">Transmembrane helix</keyword>
<gene>
    <name evidence="2" type="ORF">EVAR_8838_1</name>
</gene>
<evidence type="ECO:0000313" key="2">
    <source>
        <dbReference type="EMBL" id="GBP17490.1"/>
    </source>
</evidence>
<dbReference type="AlphaFoldDB" id="A0A4C1TU15"/>
<proteinExistence type="predicted"/>
<keyword evidence="1" id="KW-0812">Transmembrane</keyword>
<keyword evidence="3" id="KW-1185">Reference proteome</keyword>
<reference evidence="2 3" key="1">
    <citation type="journal article" date="2019" name="Commun. Biol.">
        <title>The bagworm genome reveals a unique fibroin gene that provides high tensile strength.</title>
        <authorList>
            <person name="Kono N."/>
            <person name="Nakamura H."/>
            <person name="Ohtoshi R."/>
            <person name="Tomita M."/>
            <person name="Numata K."/>
            <person name="Arakawa K."/>
        </authorList>
    </citation>
    <scope>NUCLEOTIDE SEQUENCE [LARGE SCALE GENOMIC DNA]</scope>
</reference>
<keyword evidence="1" id="KW-0472">Membrane</keyword>